<dbReference type="KEGG" id="fai:FAD_0965"/>
<sequence>MKYINEFFENFKDKYIFSANDVKRFLSYRKANDDYYKIFLYNLTKDCVHNFVYL</sequence>
<keyword evidence="2" id="KW-1185">Reference proteome</keyword>
<evidence type="ECO:0000313" key="1">
    <source>
        <dbReference type="EMBL" id="ARD84847.1"/>
    </source>
</evidence>
<name>A0A1V0N440_9ARCH</name>
<reference evidence="1 2" key="1">
    <citation type="submission" date="2011-10" db="EMBL/GenBank/DDBJ databases">
        <title>Metabolic and evolutionary patterns in the extreme acidophile Ferroplasma acidiphilum.</title>
        <authorList>
            <person name="Golyshina O.V."/>
            <person name="Kozyavkin S.A."/>
            <person name="Tatusov R.L."/>
            <person name="Slesarev A.I."/>
            <person name="Golyshin P.N."/>
        </authorList>
    </citation>
    <scope>NUCLEOTIDE SEQUENCE [LARGE SCALE GENOMIC DNA]</scope>
    <source>
        <strain evidence="2">Y</strain>
    </source>
</reference>
<protein>
    <submittedName>
        <fullName evidence="1">Uncharacterized protein</fullName>
    </submittedName>
</protein>
<evidence type="ECO:0000313" key="2">
    <source>
        <dbReference type="Proteomes" id="UP000192050"/>
    </source>
</evidence>
<dbReference type="EMBL" id="CP015363">
    <property type="protein sequence ID" value="ARD84847.1"/>
    <property type="molecule type" value="Genomic_DNA"/>
</dbReference>
<gene>
    <name evidence="1" type="ORF">FAD_0965</name>
</gene>
<proteinExistence type="predicted"/>
<dbReference type="AlphaFoldDB" id="A0A1V0N440"/>
<dbReference type="Proteomes" id="UP000192050">
    <property type="component" value="Chromosome"/>
</dbReference>
<organism evidence="1 2">
    <name type="scientific">Ferroplasma acidiphilum</name>
    <dbReference type="NCBI Taxonomy" id="74969"/>
    <lineage>
        <taxon>Archaea</taxon>
        <taxon>Methanobacteriati</taxon>
        <taxon>Thermoplasmatota</taxon>
        <taxon>Thermoplasmata</taxon>
        <taxon>Thermoplasmatales</taxon>
        <taxon>Ferroplasmaceae</taxon>
        <taxon>Ferroplasma</taxon>
    </lineage>
</organism>
<accession>A0A1V0N440</accession>